<reference evidence="2 3" key="1">
    <citation type="journal article" date="2019" name="Commun. Biol.">
        <title>The bagworm genome reveals a unique fibroin gene that provides high tensile strength.</title>
        <authorList>
            <person name="Kono N."/>
            <person name="Nakamura H."/>
            <person name="Ohtoshi R."/>
            <person name="Tomita M."/>
            <person name="Numata K."/>
            <person name="Arakawa K."/>
        </authorList>
    </citation>
    <scope>NUCLEOTIDE SEQUENCE [LARGE SCALE GENOMIC DNA]</scope>
</reference>
<comment type="caution">
    <text evidence="2">The sequence shown here is derived from an EMBL/GenBank/DDBJ whole genome shotgun (WGS) entry which is preliminary data.</text>
</comment>
<gene>
    <name evidence="2" type="ORF">EVAR_53679_1</name>
</gene>
<name>A0A4C1YQ66_EUMVA</name>
<sequence>MSDVSNENPASRFAKVAQTVASVTPDAKPAASPRPDVVTGECWRRRQATVFNNDFVVNVSHVVVTAFIHFAEEAHDHAPLPKLTPGRSGSRSAGDDPDRRLYGQLLGHFVPRRSTMYTV</sequence>
<protein>
    <submittedName>
        <fullName evidence="2">Uncharacterized protein</fullName>
    </submittedName>
</protein>
<dbReference type="AlphaFoldDB" id="A0A4C1YQ66"/>
<dbReference type="EMBL" id="BGZK01001315">
    <property type="protein sequence ID" value="GBP77034.1"/>
    <property type="molecule type" value="Genomic_DNA"/>
</dbReference>
<organism evidence="2 3">
    <name type="scientific">Eumeta variegata</name>
    <name type="common">Bagworm moth</name>
    <name type="synonym">Eumeta japonica</name>
    <dbReference type="NCBI Taxonomy" id="151549"/>
    <lineage>
        <taxon>Eukaryota</taxon>
        <taxon>Metazoa</taxon>
        <taxon>Ecdysozoa</taxon>
        <taxon>Arthropoda</taxon>
        <taxon>Hexapoda</taxon>
        <taxon>Insecta</taxon>
        <taxon>Pterygota</taxon>
        <taxon>Neoptera</taxon>
        <taxon>Endopterygota</taxon>
        <taxon>Lepidoptera</taxon>
        <taxon>Glossata</taxon>
        <taxon>Ditrysia</taxon>
        <taxon>Tineoidea</taxon>
        <taxon>Psychidae</taxon>
        <taxon>Oiketicinae</taxon>
        <taxon>Eumeta</taxon>
    </lineage>
</organism>
<evidence type="ECO:0000313" key="3">
    <source>
        <dbReference type="Proteomes" id="UP000299102"/>
    </source>
</evidence>
<feature type="region of interest" description="Disordered" evidence="1">
    <location>
        <begin position="78"/>
        <end position="100"/>
    </location>
</feature>
<feature type="region of interest" description="Disordered" evidence="1">
    <location>
        <begin position="1"/>
        <end position="37"/>
    </location>
</feature>
<dbReference type="Proteomes" id="UP000299102">
    <property type="component" value="Unassembled WGS sequence"/>
</dbReference>
<proteinExistence type="predicted"/>
<evidence type="ECO:0000313" key="2">
    <source>
        <dbReference type="EMBL" id="GBP77034.1"/>
    </source>
</evidence>
<accession>A0A4C1YQ66</accession>
<evidence type="ECO:0000256" key="1">
    <source>
        <dbReference type="SAM" id="MobiDB-lite"/>
    </source>
</evidence>
<keyword evidence="3" id="KW-1185">Reference proteome</keyword>